<accession>A0A915I435</accession>
<dbReference type="AlphaFoldDB" id="A0A915I435"/>
<dbReference type="InterPro" id="IPR002018">
    <property type="entry name" value="CarbesteraseB"/>
</dbReference>
<evidence type="ECO:0000313" key="3">
    <source>
        <dbReference type="WBParaSite" id="nRc.2.0.1.t08893-RA"/>
    </source>
</evidence>
<dbReference type="InterPro" id="IPR029058">
    <property type="entry name" value="AB_hydrolase_fold"/>
</dbReference>
<evidence type="ECO:0000259" key="1">
    <source>
        <dbReference type="Pfam" id="PF00135"/>
    </source>
</evidence>
<evidence type="ECO:0000313" key="2">
    <source>
        <dbReference type="Proteomes" id="UP000887565"/>
    </source>
</evidence>
<dbReference type="Proteomes" id="UP000887565">
    <property type="component" value="Unplaced"/>
</dbReference>
<dbReference type="SUPFAM" id="SSF53474">
    <property type="entry name" value="alpha/beta-Hydrolases"/>
    <property type="match status" value="1"/>
</dbReference>
<sequence length="124" mass="14259">MNVPMCLMAKLLKRHGAPVYFYLYDLRNLKTNSLPYHGADVAFMFNNRSLIPNQPPDESLPSPSRLVQSMIFDSFQNFIKTGAIFLKQLQIEQAFEYILALNTLKQQSLMCHCTYGYITPCCPE</sequence>
<protein>
    <submittedName>
        <fullName evidence="3">Carboxylesterase type B domain-containing protein</fullName>
    </submittedName>
</protein>
<proteinExistence type="predicted"/>
<reference evidence="3" key="1">
    <citation type="submission" date="2022-11" db="UniProtKB">
        <authorList>
            <consortium name="WormBaseParasite"/>
        </authorList>
    </citation>
    <scope>IDENTIFICATION</scope>
</reference>
<organism evidence="2 3">
    <name type="scientific">Romanomermis culicivorax</name>
    <name type="common">Nematode worm</name>
    <dbReference type="NCBI Taxonomy" id="13658"/>
    <lineage>
        <taxon>Eukaryota</taxon>
        <taxon>Metazoa</taxon>
        <taxon>Ecdysozoa</taxon>
        <taxon>Nematoda</taxon>
        <taxon>Enoplea</taxon>
        <taxon>Dorylaimia</taxon>
        <taxon>Mermithida</taxon>
        <taxon>Mermithoidea</taxon>
        <taxon>Mermithidae</taxon>
        <taxon>Romanomermis</taxon>
    </lineage>
</organism>
<dbReference type="Gene3D" id="3.40.50.1820">
    <property type="entry name" value="alpha/beta hydrolase"/>
    <property type="match status" value="1"/>
</dbReference>
<name>A0A915I435_ROMCU</name>
<keyword evidence="2" id="KW-1185">Reference proteome</keyword>
<dbReference type="WBParaSite" id="nRc.2.0.1.t08893-RA">
    <property type="protein sequence ID" value="nRc.2.0.1.t08893-RA"/>
    <property type="gene ID" value="nRc.2.0.1.g08893"/>
</dbReference>
<feature type="domain" description="Carboxylesterase type B" evidence="1">
    <location>
        <begin position="2"/>
        <end position="82"/>
    </location>
</feature>
<dbReference type="Pfam" id="PF00135">
    <property type="entry name" value="COesterase"/>
    <property type="match status" value="1"/>
</dbReference>